<keyword evidence="3" id="KW-1185">Reference proteome</keyword>
<dbReference type="EMBL" id="UYRU01048989">
    <property type="protein sequence ID" value="VDN10361.1"/>
    <property type="molecule type" value="Genomic_DNA"/>
</dbReference>
<dbReference type="Proteomes" id="UP000281553">
    <property type="component" value="Unassembled WGS sequence"/>
</dbReference>
<organism evidence="2 3">
    <name type="scientific">Dibothriocephalus latus</name>
    <name type="common">Fish tapeworm</name>
    <name type="synonym">Diphyllobothrium latum</name>
    <dbReference type="NCBI Taxonomy" id="60516"/>
    <lineage>
        <taxon>Eukaryota</taxon>
        <taxon>Metazoa</taxon>
        <taxon>Spiralia</taxon>
        <taxon>Lophotrochozoa</taxon>
        <taxon>Platyhelminthes</taxon>
        <taxon>Cestoda</taxon>
        <taxon>Eucestoda</taxon>
        <taxon>Diphyllobothriidea</taxon>
        <taxon>Diphyllobothriidae</taxon>
        <taxon>Dibothriocephalus</taxon>
    </lineage>
</organism>
<proteinExistence type="predicted"/>
<dbReference type="AlphaFoldDB" id="A0A3P7LVX3"/>
<accession>A0A3P7LVX3</accession>
<dbReference type="OrthoDB" id="6247609at2759"/>
<reference evidence="2 3" key="1">
    <citation type="submission" date="2018-11" db="EMBL/GenBank/DDBJ databases">
        <authorList>
            <consortium name="Pathogen Informatics"/>
        </authorList>
    </citation>
    <scope>NUCLEOTIDE SEQUENCE [LARGE SCALE GENOMIC DNA]</scope>
</reference>
<evidence type="ECO:0000313" key="2">
    <source>
        <dbReference type="EMBL" id="VDN10361.1"/>
    </source>
</evidence>
<feature type="chain" id="PRO_5017985647" evidence="1">
    <location>
        <begin position="23"/>
        <end position="92"/>
    </location>
</feature>
<protein>
    <submittedName>
        <fullName evidence="2">Uncharacterized protein</fullName>
    </submittedName>
</protein>
<sequence>MNTLAGLLGAITVLGCILTSQAAAVGRDAEGTRVGEHPESFFYPYAKRYFDPIRYGISSYHGSRAKYAAPSAYFSDLEKRAPYFDPILYAMP</sequence>
<gene>
    <name evidence="2" type="ORF">DILT_LOCUS6192</name>
</gene>
<feature type="signal peptide" evidence="1">
    <location>
        <begin position="1"/>
        <end position="22"/>
    </location>
</feature>
<evidence type="ECO:0000256" key="1">
    <source>
        <dbReference type="SAM" id="SignalP"/>
    </source>
</evidence>
<keyword evidence="1" id="KW-0732">Signal</keyword>
<evidence type="ECO:0000313" key="3">
    <source>
        <dbReference type="Proteomes" id="UP000281553"/>
    </source>
</evidence>
<name>A0A3P7LVX3_DIBLA</name>